<name>A0ABQ2DEH2_9DEIO</name>
<dbReference type="EMBL" id="BMOD01000032">
    <property type="protein sequence ID" value="GGJ55315.1"/>
    <property type="molecule type" value="Genomic_DNA"/>
</dbReference>
<comment type="caution">
    <text evidence="1">The sequence shown here is derived from an EMBL/GenBank/DDBJ whole genome shotgun (WGS) entry which is preliminary data.</text>
</comment>
<organism evidence="1 2">
    <name type="scientific">Deinococcus roseus</name>
    <dbReference type="NCBI Taxonomy" id="392414"/>
    <lineage>
        <taxon>Bacteria</taxon>
        <taxon>Thermotogati</taxon>
        <taxon>Deinococcota</taxon>
        <taxon>Deinococci</taxon>
        <taxon>Deinococcales</taxon>
        <taxon>Deinococcaceae</taxon>
        <taxon>Deinococcus</taxon>
    </lineage>
</organism>
<sequence>MAETPEVTPARKPAATISGTACHPFWVSSGSLTELQVTDLMGLLRLSVKQEWYTPEKVVQ</sequence>
<protein>
    <submittedName>
        <fullName evidence="1">Uncharacterized protein</fullName>
    </submittedName>
</protein>
<gene>
    <name evidence="1" type="ORF">GCM10008938_46830</name>
</gene>
<reference evidence="2" key="1">
    <citation type="journal article" date="2019" name="Int. J. Syst. Evol. Microbiol.">
        <title>The Global Catalogue of Microorganisms (GCM) 10K type strain sequencing project: providing services to taxonomists for standard genome sequencing and annotation.</title>
        <authorList>
            <consortium name="The Broad Institute Genomics Platform"/>
            <consortium name="The Broad Institute Genome Sequencing Center for Infectious Disease"/>
            <person name="Wu L."/>
            <person name="Ma J."/>
        </authorList>
    </citation>
    <scope>NUCLEOTIDE SEQUENCE [LARGE SCALE GENOMIC DNA]</scope>
    <source>
        <strain evidence="2">JCM 14370</strain>
    </source>
</reference>
<accession>A0ABQ2DEH2</accession>
<dbReference type="Proteomes" id="UP000632222">
    <property type="component" value="Unassembled WGS sequence"/>
</dbReference>
<keyword evidence="2" id="KW-1185">Reference proteome</keyword>
<proteinExistence type="predicted"/>
<evidence type="ECO:0000313" key="1">
    <source>
        <dbReference type="EMBL" id="GGJ55315.1"/>
    </source>
</evidence>
<evidence type="ECO:0000313" key="2">
    <source>
        <dbReference type="Proteomes" id="UP000632222"/>
    </source>
</evidence>